<dbReference type="PRINTS" id="PR01021">
    <property type="entry name" value="OMPADOMAIN"/>
</dbReference>
<dbReference type="PANTHER" id="PTHR30329:SF21">
    <property type="entry name" value="LIPOPROTEIN YIAD-RELATED"/>
    <property type="match status" value="1"/>
</dbReference>
<evidence type="ECO:0000313" key="7">
    <source>
        <dbReference type="Proteomes" id="UP000517759"/>
    </source>
</evidence>
<comment type="subcellular location">
    <subcellularLocation>
        <location evidence="1">Cell outer membrane</location>
    </subcellularLocation>
</comment>
<evidence type="ECO:0000259" key="5">
    <source>
        <dbReference type="PROSITE" id="PS51123"/>
    </source>
</evidence>
<dbReference type="SUPFAM" id="SSF103088">
    <property type="entry name" value="OmpA-like"/>
    <property type="match status" value="1"/>
</dbReference>
<dbReference type="RefSeq" id="WP_284211628.1">
    <property type="nucleotide sequence ID" value="NZ_BSPG01000017.1"/>
</dbReference>
<dbReference type="Gene3D" id="3.30.1330.60">
    <property type="entry name" value="OmpA-like domain"/>
    <property type="match status" value="1"/>
</dbReference>
<name>A0A7W6F8L5_9HYPH</name>
<evidence type="ECO:0000256" key="4">
    <source>
        <dbReference type="PROSITE-ProRule" id="PRU00473"/>
    </source>
</evidence>
<dbReference type="InterPro" id="IPR036737">
    <property type="entry name" value="OmpA-like_sf"/>
</dbReference>
<reference evidence="6 7" key="1">
    <citation type="submission" date="2020-08" db="EMBL/GenBank/DDBJ databases">
        <title>Genomic Encyclopedia of Type Strains, Phase IV (KMG-IV): sequencing the most valuable type-strain genomes for metagenomic binning, comparative biology and taxonomic classification.</title>
        <authorList>
            <person name="Goeker M."/>
        </authorList>
    </citation>
    <scope>NUCLEOTIDE SEQUENCE [LARGE SCALE GENOMIC DNA]</scope>
    <source>
        <strain evidence="6 7">DSM 24105</strain>
    </source>
</reference>
<dbReference type="PROSITE" id="PS51123">
    <property type="entry name" value="OMPA_2"/>
    <property type="match status" value="1"/>
</dbReference>
<gene>
    <name evidence="6" type="ORF">GGR33_004116</name>
</gene>
<dbReference type="InterPro" id="IPR006664">
    <property type="entry name" value="OMP_bac"/>
</dbReference>
<evidence type="ECO:0000256" key="2">
    <source>
        <dbReference type="ARBA" id="ARBA00023136"/>
    </source>
</evidence>
<dbReference type="InterPro" id="IPR050330">
    <property type="entry name" value="Bact_OuterMem_StrucFunc"/>
</dbReference>
<dbReference type="Pfam" id="PF00691">
    <property type="entry name" value="OmpA"/>
    <property type="match status" value="1"/>
</dbReference>
<dbReference type="AlphaFoldDB" id="A0A7W6F8L5"/>
<accession>A0A7W6F8L5</accession>
<dbReference type="PANTHER" id="PTHR30329">
    <property type="entry name" value="STATOR ELEMENT OF FLAGELLAR MOTOR COMPLEX"/>
    <property type="match status" value="1"/>
</dbReference>
<keyword evidence="2 4" id="KW-0472">Membrane</keyword>
<evidence type="ECO:0000256" key="3">
    <source>
        <dbReference type="ARBA" id="ARBA00023237"/>
    </source>
</evidence>
<organism evidence="6 7">
    <name type="scientific">Methylobacterium brachythecii</name>
    <dbReference type="NCBI Taxonomy" id="1176177"/>
    <lineage>
        <taxon>Bacteria</taxon>
        <taxon>Pseudomonadati</taxon>
        <taxon>Pseudomonadota</taxon>
        <taxon>Alphaproteobacteria</taxon>
        <taxon>Hyphomicrobiales</taxon>
        <taxon>Methylobacteriaceae</taxon>
        <taxon>Methylobacterium</taxon>
    </lineage>
</organism>
<evidence type="ECO:0000313" key="6">
    <source>
        <dbReference type="EMBL" id="MBB3904593.1"/>
    </source>
</evidence>
<dbReference type="InterPro" id="IPR006665">
    <property type="entry name" value="OmpA-like"/>
</dbReference>
<dbReference type="EMBL" id="JACIDN010000008">
    <property type="protein sequence ID" value="MBB3904593.1"/>
    <property type="molecule type" value="Genomic_DNA"/>
</dbReference>
<dbReference type="Proteomes" id="UP000517759">
    <property type="component" value="Unassembled WGS sequence"/>
</dbReference>
<comment type="caution">
    <text evidence="6">The sequence shown here is derived from an EMBL/GenBank/DDBJ whole genome shotgun (WGS) entry which is preliminary data.</text>
</comment>
<feature type="domain" description="OmpA-like" evidence="5">
    <location>
        <begin position="234"/>
        <end position="350"/>
    </location>
</feature>
<proteinExistence type="predicted"/>
<dbReference type="GO" id="GO:0009279">
    <property type="term" value="C:cell outer membrane"/>
    <property type="evidence" value="ECO:0007669"/>
    <property type="project" value="UniProtKB-SubCell"/>
</dbReference>
<keyword evidence="3" id="KW-0998">Cell outer membrane</keyword>
<sequence length="350" mass="37708">MLATLALGGTAFAADAPIPTKDIPGAKDSPTLKRYEGSYIISNTAFAYSDFKAPLSKLEETDQRDVNNNRLFAPKQEQELEGRLTRLAYWIPDGRSPFEVMRNYQDELEAAGGQVLFSCKAETCGGDHTRSSYGGGGTSSLMMYFFHAADVKDAPFSIGQCALTSSVSDQRYFTGKKPGPDGDTWITVQTFQADGGATCKPVTGRTFALVHVLEPKAREKKMTTVRADEMAKSIGSTGKVTLYGILFDTAKTDVKPESGATLQEISALMKADTKLAVIVVGHTDNQGGYDYNLDLSRRRADSVIKVLAASYGVDGKRLKAAGVGMVAPAASNDDEAGRSKNRRVELVKLN</sequence>
<evidence type="ECO:0000256" key="1">
    <source>
        <dbReference type="ARBA" id="ARBA00004442"/>
    </source>
</evidence>
<protein>
    <submittedName>
        <fullName evidence="6">Outer membrane protein OmpA-like peptidoglycan-associated protein</fullName>
    </submittedName>
</protein>
<dbReference type="CDD" id="cd07185">
    <property type="entry name" value="OmpA_C-like"/>
    <property type="match status" value="1"/>
</dbReference>